<dbReference type="EMBL" id="BGPR01009215">
    <property type="protein sequence ID" value="GBN38637.1"/>
    <property type="molecule type" value="Genomic_DNA"/>
</dbReference>
<protein>
    <submittedName>
        <fullName evidence="1">Uncharacterized protein</fullName>
    </submittedName>
</protein>
<proteinExistence type="predicted"/>
<dbReference type="AlphaFoldDB" id="A0A4Y2NKW3"/>
<keyword evidence="3" id="KW-1185">Reference proteome</keyword>
<evidence type="ECO:0000313" key="3">
    <source>
        <dbReference type="Proteomes" id="UP000499080"/>
    </source>
</evidence>
<name>A0A4Y2NKW3_ARAVE</name>
<organism evidence="1 3">
    <name type="scientific">Araneus ventricosus</name>
    <name type="common">Orbweaver spider</name>
    <name type="synonym">Epeira ventricosa</name>
    <dbReference type="NCBI Taxonomy" id="182803"/>
    <lineage>
        <taxon>Eukaryota</taxon>
        <taxon>Metazoa</taxon>
        <taxon>Ecdysozoa</taxon>
        <taxon>Arthropoda</taxon>
        <taxon>Chelicerata</taxon>
        <taxon>Arachnida</taxon>
        <taxon>Araneae</taxon>
        <taxon>Araneomorphae</taxon>
        <taxon>Entelegynae</taxon>
        <taxon>Araneoidea</taxon>
        <taxon>Araneidae</taxon>
        <taxon>Araneus</taxon>
    </lineage>
</organism>
<accession>A0A4Y2NKW3</accession>
<gene>
    <name evidence="2" type="ORF">AVEN_27922_1</name>
    <name evidence="1" type="ORF">AVEN_56544_1</name>
</gene>
<sequence>FDYRCCDHRLGTDLYRLMDFSAYTPHLDAQNARNRFGWSDTHFPTVEFLFGTLFSEMVLARTNRGQNQYPPEKMIREADRN</sequence>
<evidence type="ECO:0000313" key="1">
    <source>
        <dbReference type="EMBL" id="GBN38637.1"/>
    </source>
</evidence>
<evidence type="ECO:0000313" key="2">
    <source>
        <dbReference type="EMBL" id="GBN38642.1"/>
    </source>
</evidence>
<reference evidence="1 3" key="1">
    <citation type="journal article" date="2019" name="Sci. Rep.">
        <title>Orb-weaving spider Araneus ventricosus genome elucidates the spidroin gene catalogue.</title>
        <authorList>
            <person name="Kono N."/>
            <person name="Nakamura H."/>
            <person name="Ohtoshi R."/>
            <person name="Moran D.A.P."/>
            <person name="Shinohara A."/>
            <person name="Yoshida Y."/>
            <person name="Fujiwara M."/>
            <person name="Mori M."/>
            <person name="Tomita M."/>
            <person name="Arakawa K."/>
        </authorList>
    </citation>
    <scope>NUCLEOTIDE SEQUENCE [LARGE SCALE GENOMIC DNA]</scope>
</reference>
<dbReference type="EMBL" id="BGPR01009216">
    <property type="protein sequence ID" value="GBN38642.1"/>
    <property type="molecule type" value="Genomic_DNA"/>
</dbReference>
<feature type="non-terminal residue" evidence="1">
    <location>
        <position position="1"/>
    </location>
</feature>
<dbReference type="Proteomes" id="UP000499080">
    <property type="component" value="Unassembled WGS sequence"/>
</dbReference>
<comment type="caution">
    <text evidence="1">The sequence shown here is derived from an EMBL/GenBank/DDBJ whole genome shotgun (WGS) entry which is preliminary data.</text>
</comment>